<dbReference type="Gene3D" id="2.115.10.20">
    <property type="entry name" value="Glycosyl hydrolase domain, family 43"/>
    <property type="match status" value="1"/>
</dbReference>
<dbReference type="AlphaFoldDB" id="A0A178IE88"/>
<evidence type="ECO:0000256" key="4">
    <source>
        <dbReference type="ARBA" id="ARBA00022801"/>
    </source>
</evidence>
<keyword evidence="6 7" id="KW-0326">Glycosidase</keyword>
<dbReference type="InterPro" id="IPR023296">
    <property type="entry name" value="Glyco_hydro_beta-prop_sf"/>
</dbReference>
<dbReference type="GO" id="GO:0005975">
    <property type="term" value="P:carbohydrate metabolic process"/>
    <property type="evidence" value="ECO:0007669"/>
    <property type="project" value="InterPro"/>
</dbReference>
<dbReference type="Pfam" id="PF08244">
    <property type="entry name" value="Glyco_hydro_32C"/>
    <property type="match status" value="1"/>
</dbReference>
<name>A0A178IE88_9BACT</name>
<dbReference type="InterPro" id="IPR001362">
    <property type="entry name" value="Glyco_hydro_32"/>
</dbReference>
<evidence type="ECO:0000256" key="8">
    <source>
        <dbReference type="SAM" id="SignalP"/>
    </source>
</evidence>
<dbReference type="STRING" id="1184151.AW736_19345"/>
<dbReference type="EC" id="3.2.1.26" evidence="2"/>
<protein>
    <recommendedName>
        <fullName evidence="2">beta-fructofuranosidase</fullName>
        <ecNumber evidence="2">3.2.1.26</ecNumber>
    </recommendedName>
</protein>
<organism evidence="10 11">
    <name type="scientific">Termitidicoccus mucosus</name>
    <dbReference type="NCBI Taxonomy" id="1184151"/>
    <lineage>
        <taxon>Bacteria</taxon>
        <taxon>Pseudomonadati</taxon>
        <taxon>Verrucomicrobiota</taxon>
        <taxon>Opitutia</taxon>
        <taxon>Opitutales</taxon>
        <taxon>Opitutaceae</taxon>
        <taxon>Termitidicoccus</taxon>
    </lineage>
</organism>
<dbReference type="Proteomes" id="UP000078486">
    <property type="component" value="Unassembled WGS sequence"/>
</dbReference>
<dbReference type="InterPro" id="IPR013148">
    <property type="entry name" value="Glyco_hydro_32_N"/>
</dbReference>
<evidence type="ECO:0000256" key="7">
    <source>
        <dbReference type="RuleBase" id="RU362110"/>
    </source>
</evidence>
<comment type="caution">
    <text evidence="10">The sequence shown here is derived from an EMBL/GenBank/DDBJ whole genome shotgun (WGS) entry which is preliminary data.</text>
</comment>
<sequence>MTTLCLPSSCQRRRHNRAPLLRASAAVGALLFAGAVAAAAPAPRDILADALAVWHMDARNLPAGVAGSASPAVAGKVALGRALDTVARDASLARGGDGLAARFDGGFLDAGPALQPRGDRLTLLIRVKPDTVRLPNGELFCKRSGHEKTTFNLYSLNGSVGFEFCTENAPRLAASIRAPGDALTAGAWHDIIARYDGARVTLFINGLPAASATVSGRLRENTEPVLIGKNLRGEIDHAALWDRALSDEEITALSGGAAGVTAAAALPARRAKVEAVTGRDGLTTADQLRAARDLRAKLAADPRRPRYHLMPPDGFWNDINGTLYWKGRYHVFFLGRQAPDAATVLDGRDTERPREIWLHASSADLVHWIHHPPAVAPVFDGSMPRGIYSGDAVNDAPVPTLIYHVPNLGTCIATADNPDDPELIKWTPHPRNPVIPEKTAPPEVRVFDPSAWREADGTYYALIGNKNQTPGYEGDSSSLYRSSDLINWEYCGPFYKSDRKWTDVIEDAACPDFFPIGNGRHMLLMHGHNPLFIAHYYIGVWDKKAERFLPEQHGRMTWPGGSLCAPETLLDGQGRRVFWGWVREVFRTSDAWASVASLPRILSLAPDNTLRIRPAPELETLRHNERVFENINVSGAVPLAGVTGDTLEIRAGIRPGAHGKFGIVVRQSLGGEEQLPIWIDLDDRTLSTDLAKASLDQRVRYPRARDMDKFPESERYVTRQVAPLALAAGEPVDLRVFIDKSIVEIFVNDRQCLTQRIYPTRPDATGIALVAEGAPVIVEKLQVWDMHPTQ</sequence>
<feature type="signal peptide" evidence="8">
    <location>
        <begin position="1"/>
        <end position="38"/>
    </location>
</feature>
<dbReference type="Gene3D" id="2.60.120.560">
    <property type="entry name" value="Exo-inulinase, domain 1"/>
    <property type="match status" value="1"/>
</dbReference>
<dbReference type="SMART" id="SM00640">
    <property type="entry name" value="Glyco_32"/>
    <property type="match status" value="1"/>
</dbReference>
<dbReference type="Gene3D" id="2.60.120.200">
    <property type="match status" value="1"/>
</dbReference>
<dbReference type="InterPro" id="IPR013320">
    <property type="entry name" value="ConA-like_dom_sf"/>
</dbReference>
<keyword evidence="11" id="KW-1185">Reference proteome</keyword>
<keyword evidence="4 7" id="KW-0378">Hydrolase</keyword>
<keyword evidence="5" id="KW-1015">Disulfide bond</keyword>
<dbReference type="InterPro" id="IPR051214">
    <property type="entry name" value="GH32_Enzymes"/>
</dbReference>
<dbReference type="EMBL" id="LRRQ01000137">
    <property type="protein sequence ID" value="OAM88333.1"/>
    <property type="molecule type" value="Genomic_DNA"/>
</dbReference>
<dbReference type="SMART" id="SM00560">
    <property type="entry name" value="LamGL"/>
    <property type="match status" value="1"/>
</dbReference>
<dbReference type="CDD" id="cd08996">
    <property type="entry name" value="GH32_FFase"/>
    <property type="match status" value="1"/>
</dbReference>
<evidence type="ECO:0000313" key="10">
    <source>
        <dbReference type="EMBL" id="OAM88333.1"/>
    </source>
</evidence>
<keyword evidence="3 8" id="KW-0732">Signal</keyword>
<dbReference type="GO" id="GO:0004564">
    <property type="term" value="F:beta-fructofuranosidase activity"/>
    <property type="evidence" value="ECO:0007669"/>
    <property type="project" value="UniProtKB-EC"/>
</dbReference>
<comment type="similarity">
    <text evidence="1 7">Belongs to the glycosyl hydrolase 32 family.</text>
</comment>
<dbReference type="InterPro" id="IPR013189">
    <property type="entry name" value="Glyco_hydro_32_C"/>
</dbReference>
<dbReference type="PANTHER" id="PTHR43101:SF1">
    <property type="entry name" value="BETA-FRUCTOSIDASE"/>
    <property type="match status" value="1"/>
</dbReference>
<evidence type="ECO:0000259" key="9">
    <source>
        <dbReference type="SMART" id="SM00560"/>
    </source>
</evidence>
<evidence type="ECO:0000256" key="1">
    <source>
        <dbReference type="ARBA" id="ARBA00009902"/>
    </source>
</evidence>
<dbReference type="RefSeq" id="WP_068771932.1">
    <property type="nucleotide sequence ID" value="NZ_CP109796.1"/>
</dbReference>
<feature type="domain" description="LamG-like jellyroll fold" evidence="9">
    <location>
        <begin position="119"/>
        <end position="248"/>
    </location>
</feature>
<reference evidence="10 11" key="1">
    <citation type="submission" date="2016-01" db="EMBL/GenBank/DDBJ databases">
        <title>High potential of lignocellulose degradation of a new Verrucomicrobia species.</title>
        <authorList>
            <person name="Wang Y."/>
            <person name="Shi Y."/>
            <person name="Qiu Z."/>
            <person name="Liu S."/>
            <person name="Yang H."/>
        </authorList>
    </citation>
    <scope>NUCLEOTIDE SEQUENCE [LARGE SCALE GENOMIC DNA]</scope>
    <source>
        <strain evidence="10 11">TSB47</strain>
    </source>
</reference>
<evidence type="ECO:0000256" key="2">
    <source>
        <dbReference type="ARBA" id="ARBA00012758"/>
    </source>
</evidence>
<evidence type="ECO:0000313" key="11">
    <source>
        <dbReference type="Proteomes" id="UP000078486"/>
    </source>
</evidence>
<evidence type="ECO:0000256" key="3">
    <source>
        <dbReference type="ARBA" id="ARBA00022729"/>
    </source>
</evidence>
<dbReference type="Pfam" id="PF00251">
    <property type="entry name" value="Glyco_hydro_32N"/>
    <property type="match status" value="1"/>
</dbReference>
<proteinExistence type="inferred from homology"/>
<feature type="chain" id="PRO_5008088706" description="beta-fructofuranosidase" evidence="8">
    <location>
        <begin position="39"/>
        <end position="790"/>
    </location>
</feature>
<evidence type="ECO:0000256" key="6">
    <source>
        <dbReference type="ARBA" id="ARBA00023295"/>
    </source>
</evidence>
<dbReference type="InterPro" id="IPR006558">
    <property type="entry name" value="LamG-like"/>
</dbReference>
<accession>A0A178IE88</accession>
<dbReference type="Pfam" id="PF13385">
    <property type="entry name" value="Laminin_G_3"/>
    <property type="match status" value="1"/>
</dbReference>
<dbReference type="SUPFAM" id="SSF75005">
    <property type="entry name" value="Arabinanase/levansucrase/invertase"/>
    <property type="match status" value="1"/>
</dbReference>
<evidence type="ECO:0000256" key="5">
    <source>
        <dbReference type="ARBA" id="ARBA00023157"/>
    </source>
</evidence>
<dbReference type="PANTHER" id="PTHR43101">
    <property type="entry name" value="BETA-FRUCTOSIDASE"/>
    <property type="match status" value="1"/>
</dbReference>
<gene>
    <name evidence="10" type="ORF">AW736_19345</name>
</gene>
<dbReference type="SUPFAM" id="SSF49899">
    <property type="entry name" value="Concanavalin A-like lectins/glucanases"/>
    <property type="match status" value="2"/>
</dbReference>